<evidence type="ECO:0000256" key="2">
    <source>
        <dbReference type="SAM" id="MobiDB-lite"/>
    </source>
</evidence>
<evidence type="ECO:0008006" key="5">
    <source>
        <dbReference type="Google" id="ProtNLM"/>
    </source>
</evidence>
<organism evidence="3 4">
    <name type="scientific">Hordeum vulgare subsp. vulgare</name>
    <name type="common">Domesticated barley</name>
    <dbReference type="NCBI Taxonomy" id="112509"/>
    <lineage>
        <taxon>Eukaryota</taxon>
        <taxon>Viridiplantae</taxon>
        <taxon>Streptophyta</taxon>
        <taxon>Embryophyta</taxon>
        <taxon>Tracheophyta</taxon>
        <taxon>Spermatophyta</taxon>
        <taxon>Magnoliopsida</taxon>
        <taxon>Liliopsida</taxon>
        <taxon>Poales</taxon>
        <taxon>Poaceae</taxon>
        <taxon>BOP clade</taxon>
        <taxon>Pooideae</taxon>
        <taxon>Triticodae</taxon>
        <taxon>Triticeae</taxon>
        <taxon>Hordeinae</taxon>
        <taxon>Hordeum</taxon>
    </lineage>
</organism>
<dbReference type="GO" id="GO:0006457">
    <property type="term" value="P:protein folding"/>
    <property type="evidence" value="ECO:0000318"/>
    <property type="project" value="GO_Central"/>
</dbReference>
<gene>
    <name evidence="3" type="primary">LOC123407391</name>
</gene>
<dbReference type="RefSeq" id="XP_044956450.1">
    <property type="nucleotide sequence ID" value="XM_045100515.1"/>
</dbReference>
<reference evidence="3" key="3">
    <citation type="submission" date="2022-01" db="UniProtKB">
        <authorList>
            <consortium name="EnsemblPlants"/>
        </authorList>
    </citation>
    <scope>IDENTIFICATION</scope>
    <source>
        <strain evidence="3">subsp. vulgare</strain>
    </source>
</reference>
<feature type="compositionally biased region" description="Basic and acidic residues" evidence="2">
    <location>
        <begin position="201"/>
        <end position="218"/>
    </location>
</feature>
<dbReference type="AlphaFoldDB" id="A0A8I6YXT0"/>
<feature type="region of interest" description="Disordered" evidence="2">
    <location>
        <begin position="450"/>
        <end position="478"/>
    </location>
</feature>
<proteinExistence type="predicted"/>
<dbReference type="GeneID" id="123407391"/>
<feature type="compositionally biased region" description="Acidic residues" evidence="2">
    <location>
        <begin position="269"/>
        <end position="284"/>
    </location>
</feature>
<feature type="compositionally biased region" description="Basic and acidic residues" evidence="2">
    <location>
        <begin position="285"/>
        <end position="295"/>
    </location>
</feature>
<keyword evidence="4" id="KW-1185">Reference proteome</keyword>
<dbReference type="Gramene" id="HORVU.MOREX.r3.7HG0635320.1">
    <property type="protein sequence ID" value="HORVU.MOREX.r3.7HG0635320.1"/>
    <property type="gene ID" value="HORVU.MOREX.r3.7HG0635320"/>
</dbReference>
<evidence type="ECO:0000313" key="3">
    <source>
        <dbReference type="EnsemblPlants" id="HORVU.MOREX.r3.7HG0635320.1"/>
    </source>
</evidence>
<keyword evidence="1" id="KW-0143">Chaperone</keyword>
<dbReference type="KEGG" id="hvg:123407391"/>
<accession>A0A8I6YXT0</accession>
<feature type="compositionally biased region" description="Basic and acidic residues" evidence="2">
    <location>
        <begin position="303"/>
        <end position="319"/>
    </location>
</feature>
<feature type="region of interest" description="Disordered" evidence="2">
    <location>
        <begin position="196"/>
        <end position="320"/>
    </location>
</feature>
<dbReference type="EnsemblPlants" id="HORVU.MOREX.r3.7HG0635320.1">
    <property type="protein sequence ID" value="HORVU.MOREX.r3.7HG0635320.1"/>
    <property type="gene ID" value="HORVU.MOREX.r3.7HG0635320"/>
</dbReference>
<protein>
    <recommendedName>
        <fullName evidence="5">BAG domain-containing protein</fullName>
    </recommendedName>
</protein>
<dbReference type="InterPro" id="IPR040400">
    <property type="entry name" value="BAG5/6/7/8"/>
</dbReference>
<sequence>MRRAWCVCVPCESRTEQSFLAARHHVSELIMCVRSIAFFPTHTHTHTHRSDPSPPPPAQLTLTSLPSGQRPTATVVLRRPPPAAMGSSHRHLMRLLDDPFFPFPPPPPTSSSCPFLPPPLSSPFAFPHDDLLDLYLPADPFFLPTPPPPHFPAPTPHAFLLHDLTDRVAALELAARAAAPQPARRKYTYAAASPGGRKVKWTAEEKPRGGGRSLKWEAELASPNDDGFDRKWKWEAKSKPGAGGKTKTKWGTEIKGKGSLEPWSHAYTWEEDFSASDDDEDADYPEERRRPEQKKEPKKIKAAAKEEKKPARKSVHIEEIPEDNTAGCDAIRKAFAMGNGKGKAKELSPQDAALLIQMNYRAHLAHRSQVLRCLRDLAVAKAKLKELRSLFYNLSYRRRLSHDHEERQRFSEKIIVLLLTVDALEGPDFMVRTAKKSMLEELEGMLEIVDPQPPGKQRSFSRRKFDLPEGGAIPNEKTAGVNNAVRVINTGKGKQ</sequence>
<reference evidence="3" key="2">
    <citation type="submission" date="2020-10" db="EMBL/GenBank/DDBJ databases">
        <authorList>
            <person name="Scholz U."/>
            <person name="Mascher M."/>
            <person name="Fiebig A."/>
        </authorList>
    </citation>
    <scope>NUCLEOTIDE SEQUENCE [LARGE SCALE GENOMIC DNA]</scope>
    <source>
        <strain evidence="3">cv. Morex</strain>
    </source>
</reference>
<evidence type="ECO:0000313" key="4">
    <source>
        <dbReference type="Proteomes" id="UP000011116"/>
    </source>
</evidence>
<name>A0A8I6YXT0_HORVV</name>
<feature type="compositionally biased region" description="Basic and acidic residues" evidence="2">
    <location>
        <begin position="227"/>
        <end position="238"/>
    </location>
</feature>
<dbReference type="OrthoDB" id="747353at2759"/>
<dbReference type="SMR" id="A0A8I6YXT0"/>
<dbReference type="PANTHER" id="PTHR33322">
    <property type="entry name" value="BAG DOMAIN CONTAINING PROTEIN, EXPRESSED"/>
    <property type="match status" value="1"/>
</dbReference>
<dbReference type="Proteomes" id="UP000011116">
    <property type="component" value="Chromosome 7H"/>
</dbReference>
<dbReference type="PANTHER" id="PTHR33322:SF23">
    <property type="entry name" value="OS06G0104400 PROTEIN"/>
    <property type="match status" value="1"/>
</dbReference>
<reference evidence="4" key="1">
    <citation type="journal article" date="2012" name="Nature">
        <title>A physical, genetic and functional sequence assembly of the barley genome.</title>
        <authorList>
            <consortium name="The International Barley Genome Sequencing Consortium"/>
            <person name="Mayer K.F."/>
            <person name="Waugh R."/>
            <person name="Brown J.W."/>
            <person name="Schulman A."/>
            <person name="Langridge P."/>
            <person name="Platzer M."/>
            <person name="Fincher G.B."/>
            <person name="Muehlbauer G.J."/>
            <person name="Sato K."/>
            <person name="Close T.J."/>
            <person name="Wise R.P."/>
            <person name="Stein N."/>
        </authorList>
    </citation>
    <scope>NUCLEOTIDE SEQUENCE [LARGE SCALE GENOMIC DNA]</scope>
    <source>
        <strain evidence="4">cv. Morex</strain>
    </source>
</reference>
<evidence type="ECO:0000256" key="1">
    <source>
        <dbReference type="ARBA" id="ARBA00023186"/>
    </source>
</evidence>
<feature type="region of interest" description="Disordered" evidence="2">
    <location>
        <begin position="43"/>
        <end position="70"/>
    </location>
</feature>